<dbReference type="SMART" id="SM00490">
    <property type="entry name" value="HELICc"/>
    <property type="match status" value="1"/>
</dbReference>
<dbReference type="InterPro" id="IPR001650">
    <property type="entry name" value="Helicase_C-like"/>
</dbReference>
<dbReference type="InterPro" id="IPR014001">
    <property type="entry name" value="Helicase_ATP-bd"/>
</dbReference>
<evidence type="ECO:0000313" key="3">
    <source>
        <dbReference type="EMBL" id="QHS77427.1"/>
    </source>
</evidence>
<dbReference type="PROSITE" id="PS51192">
    <property type="entry name" value="HELICASE_ATP_BIND_1"/>
    <property type="match status" value="1"/>
</dbReference>
<evidence type="ECO:0000259" key="2">
    <source>
        <dbReference type="PROSITE" id="PS51194"/>
    </source>
</evidence>
<accession>A0A6C0ACI7</accession>
<dbReference type="Pfam" id="PF04851">
    <property type="entry name" value="ResIII"/>
    <property type="match status" value="1"/>
</dbReference>
<feature type="domain" description="Helicase C-terminal" evidence="2">
    <location>
        <begin position="298"/>
        <end position="467"/>
    </location>
</feature>
<name>A0A6C0ACI7_9ZZZZ</name>
<protein>
    <recommendedName>
        <fullName evidence="4">Helicase ATP-binding domain-containing protein</fullName>
    </recommendedName>
</protein>
<organism evidence="3">
    <name type="scientific">viral metagenome</name>
    <dbReference type="NCBI Taxonomy" id="1070528"/>
    <lineage>
        <taxon>unclassified sequences</taxon>
        <taxon>metagenomes</taxon>
        <taxon>organismal metagenomes</taxon>
    </lineage>
</organism>
<dbReference type="Pfam" id="PF00271">
    <property type="entry name" value="Helicase_C"/>
    <property type="match status" value="1"/>
</dbReference>
<dbReference type="GO" id="GO:0016787">
    <property type="term" value="F:hydrolase activity"/>
    <property type="evidence" value="ECO:0007669"/>
    <property type="project" value="InterPro"/>
</dbReference>
<dbReference type="PROSITE" id="PS51194">
    <property type="entry name" value="HELICASE_CTER"/>
    <property type="match status" value="1"/>
</dbReference>
<evidence type="ECO:0000259" key="1">
    <source>
        <dbReference type="PROSITE" id="PS51192"/>
    </source>
</evidence>
<dbReference type="GO" id="GO:0005524">
    <property type="term" value="F:ATP binding"/>
    <property type="evidence" value="ECO:0007669"/>
    <property type="project" value="InterPro"/>
</dbReference>
<evidence type="ECO:0008006" key="4">
    <source>
        <dbReference type="Google" id="ProtNLM"/>
    </source>
</evidence>
<sequence length="467" mass="53904">MDSLDRLNGDIDKLFETGDFKMLDDYLNKTTLKDSIAQKLLDYQIVHVSKLLGCMGINNTIFDGSDTGTGKTYSAIALCAQLNKKPLVVCPKPVISTWLRVIEYFNIDYYGVVNYESFRNCKYYKKKDIKELKNSDCPFISQDKNNKYKWKVNNDCIIIFDEAHRCKNKKTHNGNLLLSLKNSELSKIKKLILSATIADTIENFACFGYVLGFYDKMTKSKAWVQNILKKSKNTGVKCIYDEIYPKYGSRMLIHEISNFPKTSVISETYTSNKYIKLNKYRKNILELENNNNKDKLIKITELLQKMELIKIPIFIDLAKDMLANGFHIVVFFNYLSSIDKFIEDINLDEKYIKSIKGETTQQNRDKIVDKFRKDKLKIVVVSKKLQEGISFHDIRGKHPRGSLISPNYSSQDLIQTLGRVNRAGSKTRSIQKIVFIANSFEESIAEKLSKKIKFNENINGIDFKINL</sequence>
<dbReference type="AlphaFoldDB" id="A0A6C0ACI7"/>
<dbReference type="InterPro" id="IPR006935">
    <property type="entry name" value="Helicase/UvrB_N"/>
</dbReference>
<dbReference type="PANTHER" id="PTHR45629:SF7">
    <property type="entry name" value="DNA EXCISION REPAIR PROTEIN ERCC-6-RELATED"/>
    <property type="match status" value="1"/>
</dbReference>
<dbReference type="SUPFAM" id="SSF52540">
    <property type="entry name" value="P-loop containing nucleoside triphosphate hydrolases"/>
    <property type="match status" value="2"/>
</dbReference>
<dbReference type="PANTHER" id="PTHR45629">
    <property type="entry name" value="SNF2/RAD54 FAMILY MEMBER"/>
    <property type="match status" value="1"/>
</dbReference>
<dbReference type="InterPro" id="IPR027417">
    <property type="entry name" value="P-loop_NTPase"/>
</dbReference>
<dbReference type="InterPro" id="IPR050496">
    <property type="entry name" value="SNF2_RAD54_helicase_repair"/>
</dbReference>
<proteinExistence type="predicted"/>
<feature type="domain" description="Helicase ATP-binding" evidence="1">
    <location>
        <begin position="52"/>
        <end position="215"/>
    </location>
</feature>
<dbReference type="GO" id="GO:0003677">
    <property type="term" value="F:DNA binding"/>
    <property type="evidence" value="ECO:0007669"/>
    <property type="project" value="InterPro"/>
</dbReference>
<dbReference type="EMBL" id="MN740547">
    <property type="protein sequence ID" value="QHS77427.1"/>
    <property type="molecule type" value="Genomic_DNA"/>
</dbReference>
<dbReference type="SMART" id="SM00487">
    <property type="entry name" value="DEXDc"/>
    <property type="match status" value="1"/>
</dbReference>
<dbReference type="Gene3D" id="3.40.50.300">
    <property type="entry name" value="P-loop containing nucleotide triphosphate hydrolases"/>
    <property type="match status" value="2"/>
</dbReference>
<reference evidence="3" key="1">
    <citation type="journal article" date="2020" name="Nature">
        <title>Giant virus diversity and host interactions through global metagenomics.</title>
        <authorList>
            <person name="Schulz F."/>
            <person name="Roux S."/>
            <person name="Paez-Espino D."/>
            <person name="Jungbluth S."/>
            <person name="Walsh D.A."/>
            <person name="Denef V.J."/>
            <person name="McMahon K.D."/>
            <person name="Konstantinidis K.T."/>
            <person name="Eloe-Fadrosh E.A."/>
            <person name="Kyrpides N.C."/>
            <person name="Woyke T."/>
        </authorList>
    </citation>
    <scope>NUCLEOTIDE SEQUENCE</scope>
    <source>
        <strain evidence="3">GVMAG-S-1004661-13</strain>
    </source>
</reference>